<sequence>MSRFENNIPYVPEASSSPQLPTDPRPPQRNETICGCRCRYNVSQGEGDGLSEVQGAPSRMLNKEHNDGGTFIDQDYQRGEQGANGVPGATKLSTEVGLSFQEGNFEEDEDINYDVGSLDDGGYRRYLEEFDPERTYFTRFAFVAQDRSDSPDSMTVEVSGSGSNTLANSELFSNDSESPWSSCHLLHCIGGGFEASLPAGFTSPPLCLVPQVRSHTGLLFNETPMFPEDIDNEDYDKLVI</sequence>
<gene>
    <name evidence="2" type="ORF">M501DRAFT_996871</name>
</gene>
<dbReference type="Proteomes" id="UP000799429">
    <property type="component" value="Unassembled WGS sequence"/>
</dbReference>
<comment type="caution">
    <text evidence="2">The sequence shown here is derived from an EMBL/GenBank/DDBJ whole genome shotgun (WGS) entry which is preliminary data.</text>
</comment>
<evidence type="ECO:0000313" key="2">
    <source>
        <dbReference type="EMBL" id="KAF2836169.1"/>
    </source>
</evidence>
<dbReference type="EMBL" id="MU006104">
    <property type="protein sequence ID" value="KAF2836169.1"/>
    <property type="molecule type" value="Genomic_DNA"/>
</dbReference>
<dbReference type="AlphaFoldDB" id="A0A9P4S4V0"/>
<protein>
    <submittedName>
        <fullName evidence="2">Uncharacterized protein</fullName>
    </submittedName>
</protein>
<feature type="region of interest" description="Disordered" evidence="1">
    <location>
        <begin position="1"/>
        <end position="29"/>
    </location>
</feature>
<name>A0A9P4S4V0_9PEZI</name>
<accession>A0A9P4S4V0</accession>
<proteinExistence type="predicted"/>
<organism evidence="2 3">
    <name type="scientific">Patellaria atrata CBS 101060</name>
    <dbReference type="NCBI Taxonomy" id="1346257"/>
    <lineage>
        <taxon>Eukaryota</taxon>
        <taxon>Fungi</taxon>
        <taxon>Dikarya</taxon>
        <taxon>Ascomycota</taxon>
        <taxon>Pezizomycotina</taxon>
        <taxon>Dothideomycetes</taxon>
        <taxon>Dothideomycetes incertae sedis</taxon>
        <taxon>Patellariales</taxon>
        <taxon>Patellariaceae</taxon>
        <taxon>Patellaria</taxon>
    </lineage>
</organism>
<evidence type="ECO:0000256" key="1">
    <source>
        <dbReference type="SAM" id="MobiDB-lite"/>
    </source>
</evidence>
<keyword evidence="3" id="KW-1185">Reference proteome</keyword>
<reference evidence="2" key="1">
    <citation type="journal article" date="2020" name="Stud. Mycol.">
        <title>101 Dothideomycetes genomes: a test case for predicting lifestyles and emergence of pathogens.</title>
        <authorList>
            <person name="Haridas S."/>
            <person name="Albert R."/>
            <person name="Binder M."/>
            <person name="Bloem J."/>
            <person name="Labutti K."/>
            <person name="Salamov A."/>
            <person name="Andreopoulos B."/>
            <person name="Baker S."/>
            <person name="Barry K."/>
            <person name="Bills G."/>
            <person name="Bluhm B."/>
            <person name="Cannon C."/>
            <person name="Castanera R."/>
            <person name="Culley D."/>
            <person name="Daum C."/>
            <person name="Ezra D."/>
            <person name="Gonzalez J."/>
            <person name="Henrissat B."/>
            <person name="Kuo A."/>
            <person name="Liang C."/>
            <person name="Lipzen A."/>
            <person name="Lutzoni F."/>
            <person name="Magnuson J."/>
            <person name="Mondo S."/>
            <person name="Nolan M."/>
            <person name="Ohm R."/>
            <person name="Pangilinan J."/>
            <person name="Park H.-J."/>
            <person name="Ramirez L."/>
            <person name="Alfaro M."/>
            <person name="Sun H."/>
            <person name="Tritt A."/>
            <person name="Yoshinaga Y."/>
            <person name="Zwiers L.-H."/>
            <person name="Turgeon B."/>
            <person name="Goodwin S."/>
            <person name="Spatafora J."/>
            <person name="Crous P."/>
            <person name="Grigoriev I."/>
        </authorList>
    </citation>
    <scope>NUCLEOTIDE SEQUENCE</scope>
    <source>
        <strain evidence="2">CBS 101060</strain>
    </source>
</reference>
<evidence type="ECO:0000313" key="3">
    <source>
        <dbReference type="Proteomes" id="UP000799429"/>
    </source>
</evidence>